<dbReference type="Gene3D" id="1.20.920.10">
    <property type="entry name" value="Bromodomain-like"/>
    <property type="match status" value="1"/>
</dbReference>
<dbReference type="GO" id="GO:0000123">
    <property type="term" value="C:histone acetyltransferase complex"/>
    <property type="evidence" value="ECO:0007669"/>
    <property type="project" value="TreeGrafter"/>
</dbReference>
<evidence type="ECO:0000313" key="5">
    <source>
        <dbReference type="Proteomes" id="UP000236291"/>
    </source>
</evidence>
<dbReference type="PANTHER" id="PTHR45750:SF3">
    <property type="entry name" value="HISTONE ACETYLTRANSFERASE"/>
    <property type="match status" value="1"/>
</dbReference>
<dbReference type="GO" id="GO:0010484">
    <property type="term" value="F:histone H3 acetyltransferase activity"/>
    <property type="evidence" value="ECO:0007669"/>
    <property type="project" value="TreeGrafter"/>
</dbReference>
<keyword evidence="1 2" id="KW-0103">Bromodomain</keyword>
<evidence type="ECO:0000256" key="1">
    <source>
        <dbReference type="ARBA" id="ARBA00023117"/>
    </source>
</evidence>
<proteinExistence type="predicted"/>
<dbReference type="InterPro" id="IPR001487">
    <property type="entry name" value="Bromodomain"/>
</dbReference>
<dbReference type="InterPro" id="IPR037800">
    <property type="entry name" value="GCN5"/>
</dbReference>
<dbReference type="InterPro" id="IPR036427">
    <property type="entry name" value="Bromodomain-like_sf"/>
</dbReference>
<sequence>MQKEAGIPKKIIDDIPGLQVISLCNEGLNPPLHTQHNESVGGCNEGNPNATIRQLGATAMKAESPTQTFTHEIAVHSIINPISFPNIHTSPPEEEVANNGTFLLKTLALRQLCLSFLRSQILGEAGWTPDQWGHSRFRTLGGSTDNATNLKHLTVLMRSLLKSMLDHADAWPFKEPVDARDVPDYYEIIKDPMGRNLGSMIGECDNVTRVSCHHDDDDDERER</sequence>
<dbReference type="AlphaFoldDB" id="A0A2K3P2V9"/>
<dbReference type="Proteomes" id="UP000236291">
    <property type="component" value="Unassembled WGS sequence"/>
</dbReference>
<dbReference type="PRINTS" id="PR00503">
    <property type="entry name" value="BROMODOMAIN"/>
</dbReference>
<dbReference type="STRING" id="57577.A0A2K3P2V9"/>
<organism evidence="4 5">
    <name type="scientific">Trifolium pratense</name>
    <name type="common">Red clover</name>
    <dbReference type="NCBI Taxonomy" id="57577"/>
    <lineage>
        <taxon>Eukaryota</taxon>
        <taxon>Viridiplantae</taxon>
        <taxon>Streptophyta</taxon>
        <taxon>Embryophyta</taxon>
        <taxon>Tracheophyta</taxon>
        <taxon>Spermatophyta</taxon>
        <taxon>Magnoliopsida</taxon>
        <taxon>eudicotyledons</taxon>
        <taxon>Gunneridae</taxon>
        <taxon>Pentapetalae</taxon>
        <taxon>rosids</taxon>
        <taxon>fabids</taxon>
        <taxon>Fabales</taxon>
        <taxon>Fabaceae</taxon>
        <taxon>Papilionoideae</taxon>
        <taxon>50 kb inversion clade</taxon>
        <taxon>NPAAA clade</taxon>
        <taxon>Hologalegina</taxon>
        <taxon>IRL clade</taxon>
        <taxon>Trifolieae</taxon>
        <taxon>Trifolium</taxon>
    </lineage>
</organism>
<keyword evidence="4" id="KW-0808">Transferase</keyword>
<evidence type="ECO:0000259" key="3">
    <source>
        <dbReference type="PROSITE" id="PS50014"/>
    </source>
</evidence>
<gene>
    <name evidence="4" type="ORF">L195_g006127</name>
</gene>
<protein>
    <submittedName>
        <fullName evidence="4">Histone acetyltransferase GCN5-like protein</fullName>
    </submittedName>
</protein>
<dbReference type="ExpressionAtlas" id="A0A2K3P2V9">
    <property type="expression patterns" value="baseline"/>
</dbReference>
<accession>A0A2K3P2V9</accession>
<feature type="domain" description="Bromo" evidence="3">
    <location>
        <begin position="165"/>
        <end position="193"/>
    </location>
</feature>
<evidence type="ECO:0000313" key="4">
    <source>
        <dbReference type="EMBL" id="PNY09573.1"/>
    </source>
</evidence>
<dbReference type="SUPFAM" id="SSF47370">
    <property type="entry name" value="Bromodomain"/>
    <property type="match status" value="1"/>
</dbReference>
<dbReference type="GO" id="GO:0045944">
    <property type="term" value="P:positive regulation of transcription by RNA polymerase II"/>
    <property type="evidence" value="ECO:0007669"/>
    <property type="project" value="TreeGrafter"/>
</dbReference>
<dbReference type="PROSITE" id="PS50014">
    <property type="entry name" value="BROMODOMAIN_2"/>
    <property type="match status" value="1"/>
</dbReference>
<evidence type="ECO:0000256" key="2">
    <source>
        <dbReference type="PROSITE-ProRule" id="PRU00035"/>
    </source>
</evidence>
<dbReference type="EMBL" id="ASHM01003235">
    <property type="protein sequence ID" value="PNY09573.1"/>
    <property type="molecule type" value="Genomic_DNA"/>
</dbReference>
<reference evidence="4 5" key="1">
    <citation type="journal article" date="2014" name="Am. J. Bot.">
        <title>Genome assembly and annotation for red clover (Trifolium pratense; Fabaceae).</title>
        <authorList>
            <person name="Istvanek J."/>
            <person name="Jaros M."/>
            <person name="Krenek A."/>
            <person name="Repkova J."/>
        </authorList>
    </citation>
    <scope>NUCLEOTIDE SEQUENCE [LARGE SCALE GENOMIC DNA]</scope>
    <source>
        <strain evidence="5">cv. Tatra</strain>
        <tissue evidence="4">Young leaves</tissue>
    </source>
</reference>
<name>A0A2K3P2V9_TRIPR</name>
<reference evidence="4 5" key="2">
    <citation type="journal article" date="2017" name="Front. Plant Sci.">
        <title>Gene Classification and Mining of Molecular Markers Useful in Red Clover (Trifolium pratense) Breeding.</title>
        <authorList>
            <person name="Istvanek J."/>
            <person name="Dluhosova J."/>
            <person name="Dluhos P."/>
            <person name="Patkova L."/>
            <person name="Nedelnik J."/>
            <person name="Repkova J."/>
        </authorList>
    </citation>
    <scope>NUCLEOTIDE SEQUENCE [LARGE SCALE GENOMIC DNA]</scope>
    <source>
        <strain evidence="5">cv. Tatra</strain>
        <tissue evidence="4">Young leaves</tissue>
    </source>
</reference>
<dbReference type="PANTHER" id="PTHR45750">
    <property type="entry name" value="GH11602P"/>
    <property type="match status" value="1"/>
</dbReference>
<comment type="caution">
    <text evidence="4">The sequence shown here is derived from an EMBL/GenBank/DDBJ whole genome shotgun (WGS) entry which is preliminary data.</text>
</comment>
<dbReference type="Pfam" id="PF00439">
    <property type="entry name" value="Bromodomain"/>
    <property type="match status" value="1"/>
</dbReference>